<evidence type="ECO:0000256" key="1">
    <source>
        <dbReference type="ARBA" id="ARBA00022603"/>
    </source>
</evidence>
<comment type="function">
    <text evidence="5">Converts the free carboxyl group of a malonyl-thioester to its methyl ester by transfer of a methyl group from S-adenosyl-L-methionine (SAM). It allows to synthesize pimeloyl-ACP via the fatty acid synthetic pathway.</text>
</comment>
<evidence type="ECO:0000313" key="7">
    <source>
        <dbReference type="Proteomes" id="UP001597448"/>
    </source>
</evidence>
<dbReference type="PANTHER" id="PTHR43861">
    <property type="entry name" value="TRANS-ACONITATE 2-METHYLTRANSFERASE-RELATED"/>
    <property type="match status" value="1"/>
</dbReference>
<dbReference type="RefSeq" id="WP_209990776.1">
    <property type="nucleotide sequence ID" value="NZ_JBHSVQ010000001.1"/>
</dbReference>
<dbReference type="PANTHER" id="PTHR43861:SF1">
    <property type="entry name" value="TRANS-ACONITATE 2-METHYLTRANSFERASE"/>
    <property type="match status" value="1"/>
</dbReference>
<comment type="similarity">
    <text evidence="5">Belongs to the methyltransferase superfamily.</text>
</comment>
<dbReference type="EC" id="2.1.1.197" evidence="5"/>
<dbReference type="CDD" id="cd02440">
    <property type="entry name" value="AdoMet_MTases"/>
    <property type="match status" value="1"/>
</dbReference>
<dbReference type="GO" id="GO:0032259">
    <property type="term" value="P:methylation"/>
    <property type="evidence" value="ECO:0007669"/>
    <property type="project" value="UniProtKB-KW"/>
</dbReference>
<name>A0ABW5FHI7_9BACL</name>
<dbReference type="Pfam" id="PF13489">
    <property type="entry name" value="Methyltransf_23"/>
    <property type="match status" value="1"/>
</dbReference>
<comment type="caution">
    <text evidence="6">The sequence shown here is derived from an EMBL/GenBank/DDBJ whole genome shotgun (WGS) entry which is preliminary data.</text>
</comment>
<proteinExistence type="inferred from homology"/>
<keyword evidence="7" id="KW-1185">Reference proteome</keyword>
<reference evidence="7" key="1">
    <citation type="journal article" date="2019" name="Int. J. Syst. Evol. Microbiol.">
        <title>The Global Catalogue of Microorganisms (GCM) 10K type strain sequencing project: providing services to taxonomists for standard genome sequencing and annotation.</title>
        <authorList>
            <consortium name="The Broad Institute Genomics Platform"/>
            <consortium name="The Broad Institute Genome Sequencing Center for Infectious Disease"/>
            <person name="Wu L."/>
            <person name="Ma J."/>
        </authorList>
    </citation>
    <scope>NUCLEOTIDE SEQUENCE [LARGE SCALE GENOMIC DNA]</scope>
    <source>
        <strain evidence="7">CCM 8725</strain>
    </source>
</reference>
<dbReference type="Proteomes" id="UP001597448">
    <property type="component" value="Unassembled WGS sequence"/>
</dbReference>
<evidence type="ECO:0000256" key="4">
    <source>
        <dbReference type="ARBA" id="ARBA00022756"/>
    </source>
</evidence>
<keyword evidence="4 5" id="KW-0093">Biotin biosynthesis</keyword>
<gene>
    <name evidence="5 6" type="primary">bioC</name>
    <name evidence="6" type="ORF">ACFSX3_29615</name>
</gene>
<dbReference type="NCBIfam" id="TIGR02072">
    <property type="entry name" value="BioC"/>
    <property type="match status" value="1"/>
</dbReference>
<keyword evidence="1 5" id="KW-0489">Methyltransferase</keyword>
<dbReference type="InterPro" id="IPR011814">
    <property type="entry name" value="BioC"/>
</dbReference>
<keyword evidence="3 5" id="KW-0949">S-adenosyl-L-methionine</keyword>
<evidence type="ECO:0000256" key="2">
    <source>
        <dbReference type="ARBA" id="ARBA00022679"/>
    </source>
</evidence>
<dbReference type="GO" id="GO:0102130">
    <property type="term" value="F:malonyl-CoA methyltransferase activity"/>
    <property type="evidence" value="ECO:0007669"/>
    <property type="project" value="UniProtKB-EC"/>
</dbReference>
<dbReference type="HAMAP" id="MF_00835">
    <property type="entry name" value="BioC"/>
    <property type="match status" value="1"/>
</dbReference>
<dbReference type="SUPFAM" id="SSF53335">
    <property type="entry name" value="S-adenosyl-L-methionine-dependent methyltransferases"/>
    <property type="match status" value="1"/>
</dbReference>
<evidence type="ECO:0000313" key="6">
    <source>
        <dbReference type="EMBL" id="MFD2414035.1"/>
    </source>
</evidence>
<dbReference type="EMBL" id="JBHUKY010000078">
    <property type="protein sequence ID" value="MFD2414035.1"/>
    <property type="molecule type" value="Genomic_DNA"/>
</dbReference>
<accession>A0ABW5FHI7</accession>
<evidence type="ECO:0000256" key="5">
    <source>
        <dbReference type="HAMAP-Rule" id="MF_00835"/>
    </source>
</evidence>
<protein>
    <recommendedName>
        <fullName evidence="5">Malonyl-[acyl-carrier protein] O-methyltransferase</fullName>
        <shortName evidence="5">Malonyl-ACP O-methyltransferase</shortName>
        <ecNumber evidence="5">2.1.1.197</ecNumber>
    </recommendedName>
    <alternativeName>
        <fullName evidence="5">Biotin synthesis protein BioC</fullName>
    </alternativeName>
</protein>
<comment type="pathway">
    <text evidence="5">Cofactor biosynthesis; biotin biosynthesis.</text>
</comment>
<dbReference type="Gene3D" id="3.40.50.150">
    <property type="entry name" value="Vaccinia Virus protein VP39"/>
    <property type="match status" value="1"/>
</dbReference>
<sequence>MSSRISNIRRQFNRSANSYDAHAQVQRIMSDRLAGSFIGWKNKGNVAGLNILEIGCGTGALTEILINEWPSASITALDIAPAMIKLAEQRVLSAEANIIGKITSDRLRLLHADVEMWAPEAPTASFDLIVSNACFQWLSNPRQTIGQLRRMLRPGGMLIFTTFGPDTFYEMHRAFNEVYRASGLEPQRHGLTFRSTDQWTNLMKESGFTNIQYERSIQTEKYASAREFLHSVKAMGASTSEAVTMGGLSARRLFTNMYKEYEGKFSVQGGVAASYDLLLIQAMTDR</sequence>
<dbReference type="InterPro" id="IPR029063">
    <property type="entry name" value="SAM-dependent_MTases_sf"/>
</dbReference>
<organism evidence="6 7">
    <name type="scientific">Paenibacillus rhizoplanae</name>
    <dbReference type="NCBI Taxonomy" id="1917181"/>
    <lineage>
        <taxon>Bacteria</taxon>
        <taxon>Bacillati</taxon>
        <taxon>Bacillota</taxon>
        <taxon>Bacilli</taxon>
        <taxon>Bacillales</taxon>
        <taxon>Paenibacillaceae</taxon>
        <taxon>Paenibacillus</taxon>
    </lineage>
</organism>
<keyword evidence="2 5" id="KW-0808">Transferase</keyword>
<evidence type="ECO:0000256" key="3">
    <source>
        <dbReference type="ARBA" id="ARBA00022691"/>
    </source>
</evidence>
<comment type="catalytic activity">
    <reaction evidence="5">
        <text>malonyl-[ACP] + S-adenosyl-L-methionine = malonyl-[ACP] methyl ester + S-adenosyl-L-homocysteine</text>
        <dbReference type="Rhea" id="RHEA:17105"/>
        <dbReference type="Rhea" id="RHEA-COMP:9623"/>
        <dbReference type="Rhea" id="RHEA-COMP:9954"/>
        <dbReference type="ChEBI" id="CHEBI:57856"/>
        <dbReference type="ChEBI" id="CHEBI:59789"/>
        <dbReference type="ChEBI" id="CHEBI:78449"/>
        <dbReference type="ChEBI" id="CHEBI:78845"/>
        <dbReference type="EC" id="2.1.1.197"/>
    </reaction>
</comment>